<dbReference type="Gene3D" id="2.60.120.10">
    <property type="entry name" value="Jelly Rolls"/>
    <property type="match status" value="1"/>
</dbReference>
<dbReference type="PANTHER" id="PTHR11635:SF152">
    <property type="entry name" value="CAMP-DEPENDENT PROTEIN KINASE TYPE I REGULATORY SUBUNIT-RELATED"/>
    <property type="match status" value="1"/>
</dbReference>
<evidence type="ECO:0000313" key="2">
    <source>
        <dbReference type="EMBL" id="QPC43348.1"/>
    </source>
</evidence>
<protein>
    <submittedName>
        <fullName evidence="2">Crp/Fnr family transcriptional regulator</fullName>
    </submittedName>
</protein>
<dbReference type="SUPFAM" id="SSF51206">
    <property type="entry name" value="cAMP-binding domain-like"/>
    <property type="match status" value="1"/>
</dbReference>
<dbReference type="InterPro" id="IPR050503">
    <property type="entry name" value="cAMP-dep_PK_reg_su-like"/>
</dbReference>
<dbReference type="GO" id="GO:0005952">
    <property type="term" value="C:cAMP-dependent protein kinase complex"/>
    <property type="evidence" value="ECO:0007669"/>
    <property type="project" value="InterPro"/>
</dbReference>
<reference evidence="2 3" key="1">
    <citation type="submission" date="2020-06" db="EMBL/GenBank/DDBJ databases">
        <title>Genome sequence of 2 isolates from Red Sea Mangroves.</title>
        <authorList>
            <person name="Sefrji F."/>
            <person name="Michoud G."/>
            <person name="Merlino G."/>
            <person name="Daffonchio D."/>
        </authorList>
    </citation>
    <scope>NUCLEOTIDE SEQUENCE [LARGE SCALE GENOMIC DNA]</scope>
    <source>
        <strain evidence="2 3">R1DC25</strain>
    </source>
</reference>
<feature type="domain" description="Cyclic nucleotide-binding" evidence="1">
    <location>
        <begin position="15"/>
        <end position="134"/>
    </location>
</feature>
<dbReference type="InterPro" id="IPR014710">
    <property type="entry name" value="RmlC-like_jellyroll"/>
</dbReference>
<dbReference type="GO" id="GO:0005829">
    <property type="term" value="C:cytosol"/>
    <property type="evidence" value="ECO:0007669"/>
    <property type="project" value="TreeGrafter"/>
</dbReference>
<organism evidence="2 3">
    <name type="scientific">Kaustia mangrovi</name>
    <dbReference type="NCBI Taxonomy" id="2593653"/>
    <lineage>
        <taxon>Bacteria</taxon>
        <taxon>Pseudomonadati</taxon>
        <taxon>Pseudomonadota</taxon>
        <taxon>Alphaproteobacteria</taxon>
        <taxon>Hyphomicrobiales</taxon>
        <taxon>Parvibaculaceae</taxon>
        <taxon>Kaustia</taxon>
    </lineage>
</organism>
<proteinExistence type="predicted"/>
<dbReference type="KEGG" id="kmn:HW532_11970"/>
<dbReference type="EMBL" id="CP058214">
    <property type="protein sequence ID" value="QPC43348.1"/>
    <property type="molecule type" value="Genomic_DNA"/>
</dbReference>
<dbReference type="CDD" id="cd00038">
    <property type="entry name" value="CAP_ED"/>
    <property type="match status" value="1"/>
</dbReference>
<gene>
    <name evidence="2" type="ORF">HW532_11970</name>
</gene>
<dbReference type="InterPro" id="IPR018490">
    <property type="entry name" value="cNMP-bd_dom_sf"/>
</dbReference>
<dbReference type="Pfam" id="PF00027">
    <property type="entry name" value="cNMP_binding"/>
    <property type="match status" value="1"/>
</dbReference>
<accession>A0A7S8HCK5</accession>
<sequence length="162" mass="17836">MTVKSDVEVLRQIPLFADADVTQLQILAFATERVACPAGSYLFEQGERGGAGYLVTEGTAEIFRNVGDDRMLVATAGRGAFVGELSMLAGQPYHFSARARTDLTALKVDKELFYRVAGEFPEFAEIVMKTLARKLDLSLNDLRDVERKLRDAPDLSSLDDSD</sequence>
<keyword evidence="3" id="KW-1185">Reference proteome</keyword>
<dbReference type="AlphaFoldDB" id="A0A7S8HCK5"/>
<dbReference type="Proteomes" id="UP000593594">
    <property type="component" value="Chromosome"/>
</dbReference>
<dbReference type="PROSITE" id="PS50042">
    <property type="entry name" value="CNMP_BINDING_3"/>
    <property type="match status" value="1"/>
</dbReference>
<dbReference type="SMART" id="SM00100">
    <property type="entry name" value="cNMP"/>
    <property type="match status" value="1"/>
</dbReference>
<evidence type="ECO:0000259" key="1">
    <source>
        <dbReference type="PROSITE" id="PS50042"/>
    </source>
</evidence>
<dbReference type="RefSeq" id="WP_213160710.1">
    <property type="nucleotide sequence ID" value="NZ_CP058214.1"/>
</dbReference>
<evidence type="ECO:0000313" key="3">
    <source>
        <dbReference type="Proteomes" id="UP000593594"/>
    </source>
</evidence>
<dbReference type="PANTHER" id="PTHR11635">
    <property type="entry name" value="CAMP-DEPENDENT PROTEIN KINASE REGULATORY CHAIN"/>
    <property type="match status" value="1"/>
</dbReference>
<dbReference type="InterPro" id="IPR000595">
    <property type="entry name" value="cNMP-bd_dom"/>
</dbReference>
<name>A0A7S8HCK5_9HYPH</name>